<comment type="caution">
    <text evidence="1">The sequence shown here is derived from an EMBL/GenBank/DDBJ whole genome shotgun (WGS) entry which is preliminary data.</text>
</comment>
<sequence>MKKAFSILMLLTLLLPSFFRVGIFVHFKANQDFIAEVLCINKDEPLSECNGKCYLGKQLQKVDQNEGETNDFQPNPKTEEVRFTLFTSTQPKLTFWLLKMEKPQNPFLQNPTYNFLHYGGIFKPPQFLVV</sequence>
<proteinExistence type="predicted"/>
<organism evidence="1 2">
    <name type="scientific">Rhodonellum ikkaensis</name>
    <dbReference type="NCBI Taxonomy" id="336829"/>
    <lineage>
        <taxon>Bacteria</taxon>
        <taxon>Pseudomonadati</taxon>
        <taxon>Bacteroidota</taxon>
        <taxon>Cytophagia</taxon>
        <taxon>Cytophagales</taxon>
        <taxon>Cytophagaceae</taxon>
        <taxon>Rhodonellum</taxon>
    </lineage>
</organism>
<name>A0A1H3Q5U5_9BACT</name>
<keyword evidence="2" id="KW-1185">Reference proteome</keyword>
<protein>
    <recommendedName>
        <fullName evidence="3">Secreted protein</fullName>
    </recommendedName>
</protein>
<evidence type="ECO:0000313" key="2">
    <source>
        <dbReference type="Proteomes" id="UP000199663"/>
    </source>
</evidence>
<evidence type="ECO:0000313" key="1">
    <source>
        <dbReference type="EMBL" id="SDZ08613.1"/>
    </source>
</evidence>
<evidence type="ECO:0008006" key="3">
    <source>
        <dbReference type="Google" id="ProtNLM"/>
    </source>
</evidence>
<reference evidence="1 2" key="1">
    <citation type="submission" date="2016-10" db="EMBL/GenBank/DDBJ databases">
        <authorList>
            <person name="Varghese N."/>
            <person name="Submissions S."/>
        </authorList>
    </citation>
    <scope>NUCLEOTIDE SEQUENCE [LARGE SCALE GENOMIC DNA]</scope>
    <source>
        <strain evidence="1 2">DSM 17997</strain>
    </source>
</reference>
<gene>
    <name evidence="1" type="ORF">SAMN05444412_105235</name>
</gene>
<dbReference type="EMBL" id="FNQC01000005">
    <property type="protein sequence ID" value="SDZ08613.1"/>
    <property type="molecule type" value="Genomic_DNA"/>
</dbReference>
<dbReference type="RefSeq" id="WP_019599660.1">
    <property type="nucleotide sequence ID" value="NZ_FNQC01000005.1"/>
</dbReference>
<dbReference type="Proteomes" id="UP000199663">
    <property type="component" value="Unassembled WGS sequence"/>
</dbReference>
<accession>A0A1H3Q5U5</accession>